<organism evidence="2 3">
    <name type="scientific">Sphingobium limneticum</name>
    <dbReference type="NCBI Taxonomy" id="1007511"/>
    <lineage>
        <taxon>Bacteria</taxon>
        <taxon>Pseudomonadati</taxon>
        <taxon>Pseudomonadota</taxon>
        <taxon>Alphaproteobacteria</taxon>
        <taxon>Sphingomonadales</taxon>
        <taxon>Sphingomonadaceae</taxon>
        <taxon>Sphingobium</taxon>
    </lineage>
</organism>
<protein>
    <submittedName>
        <fullName evidence="2">Uncharacterized protein</fullName>
    </submittedName>
</protein>
<evidence type="ECO:0000313" key="3">
    <source>
        <dbReference type="Proteomes" id="UP000325933"/>
    </source>
</evidence>
<evidence type="ECO:0000313" key="1">
    <source>
        <dbReference type="EMBL" id="KAA9013489.1"/>
    </source>
</evidence>
<evidence type="ECO:0000313" key="4">
    <source>
        <dbReference type="Proteomes" id="UP000326364"/>
    </source>
</evidence>
<comment type="caution">
    <text evidence="2">The sequence shown here is derived from an EMBL/GenBank/DDBJ whole genome shotgun (WGS) entry which is preliminary data.</text>
</comment>
<dbReference type="RefSeq" id="WP_145986277.1">
    <property type="nucleotide sequence ID" value="NZ_JBNNIY010000013.1"/>
</dbReference>
<name>A0A5J5HXC7_9SPHN</name>
<dbReference type="EMBL" id="VYQA01000016">
    <property type="protein sequence ID" value="KAA9026551.1"/>
    <property type="molecule type" value="Genomic_DNA"/>
</dbReference>
<dbReference type="EMBL" id="VYQB01000016">
    <property type="protein sequence ID" value="KAA9013489.1"/>
    <property type="molecule type" value="Genomic_DNA"/>
</dbReference>
<dbReference type="Proteomes" id="UP000326364">
    <property type="component" value="Unassembled WGS sequence"/>
</dbReference>
<dbReference type="AlphaFoldDB" id="A0A5J5HXC7"/>
<dbReference type="Proteomes" id="UP000325933">
    <property type="component" value="Unassembled WGS sequence"/>
</dbReference>
<sequence>MLRDLQDGMAQRIHPADFWNWIKSQSGALRSNAPAGLSWADEVKSGGLPSARLHSEPILFWRDEAGAVQALRDASLFVMITAENAGESRAQPLDFDRSATQAPTACY</sequence>
<evidence type="ECO:0000313" key="2">
    <source>
        <dbReference type="EMBL" id="KAA9026551.1"/>
    </source>
</evidence>
<reference evidence="3 4" key="1">
    <citation type="submission" date="2019-09" db="EMBL/GenBank/DDBJ databases">
        <authorList>
            <person name="Feng G."/>
        </authorList>
    </citation>
    <scope>NUCLEOTIDE SEQUENCE [LARGE SCALE GENOMIC DNA]</scope>
    <source>
        <strain evidence="2 3">KACC 19283</strain>
        <strain evidence="1 4">KACC 19284</strain>
    </source>
</reference>
<accession>A0A5J5HXC7</accession>
<gene>
    <name evidence="2" type="ORF">F4U95_18445</name>
    <name evidence="1" type="ORF">F4U96_18320</name>
</gene>
<proteinExistence type="predicted"/>
<keyword evidence="4" id="KW-1185">Reference proteome</keyword>